<dbReference type="GO" id="GO:0042026">
    <property type="term" value="P:protein refolding"/>
    <property type="evidence" value="ECO:0007669"/>
    <property type="project" value="TreeGrafter"/>
</dbReference>
<keyword evidence="7" id="KW-1185">Reference proteome</keyword>
<dbReference type="OMA" id="HHKERND"/>
<evidence type="ECO:0000259" key="5">
    <source>
        <dbReference type="PROSITE" id="PS01031"/>
    </source>
</evidence>
<comment type="similarity">
    <text evidence="2 3">Belongs to the small heat shock protein (HSP20) family.</text>
</comment>
<dbReference type="Proteomes" id="UP000024404">
    <property type="component" value="Unassembled WGS sequence"/>
</dbReference>
<proteinExistence type="inferred from homology"/>
<sequence length="180" mass="20537">MSLFRYNPRDYFYTSPMERFIVNLLDNTFDDRSSRPLHSVAPYWLHQPELNECNIGNTLGEVINEKDKFAVRADVSHFHPKELSVSVRDRELVIEGHHKERADSAGHGSIERHFIRKYVLPEEVQPDTIESHLSDKGVLTICANKTAVGTTASRNIPIRASPKEPEANQKSKTNSAKQQK</sequence>
<evidence type="ECO:0000256" key="1">
    <source>
        <dbReference type="ARBA" id="ARBA00023016"/>
    </source>
</evidence>
<evidence type="ECO:0000256" key="4">
    <source>
        <dbReference type="SAM" id="MobiDB-lite"/>
    </source>
</evidence>
<dbReference type="SUPFAM" id="SSF49764">
    <property type="entry name" value="HSP20-like chaperones"/>
    <property type="match status" value="1"/>
</dbReference>
<dbReference type="InterPro" id="IPR001436">
    <property type="entry name" value="Alpha-crystallin/sHSP_animal"/>
</dbReference>
<dbReference type="STRING" id="6282.A0A158N7V3"/>
<dbReference type="EnsemblMetazoa" id="OVOC12824.2">
    <property type="protein sequence ID" value="OVOC12824.2"/>
    <property type="gene ID" value="WBGene00249633"/>
</dbReference>
<dbReference type="PROSITE" id="PS01031">
    <property type="entry name" value="SHSP"/>
    <property type="match status" value="1"/>
</dbReference>
<accession>A0A158N7V3</accession>
<dbReference type="EMBL" id="CMVM020000761">
    <property type="status" value="NOT_ANNOTATED_CDS"/>
    <property type="molecule type" value="Genomic_DNA"/>
</dbReference>
<dbReference type="PANTHER" id="PTHR45640">
    <property type="entry name" value="HEAT SHOCK PROTEIN HSP-12.2-RELATED"/>
    <property type="match status" value="1"/>
</dbReference>
<evidence type="ECO:0000256" key="2">
    <source>
        <dbReference type="PROSITE-ProRule" id="PRU00285"/>
    </source>
</evidence>
<organism evidence="6 7">
    <name type="scientific">Onchocerca volvulus</name>
    <dbReference type="NCBI Taxonomy" id="6282"/>
    <lineage>
        <taxon>Eukaryota</taxon>
        <taxon>Metazoa</taxon>
        <taxon>Ecdysozoa</taxon>
        <taxon>Nematoda</taxon>
        <taxon>Chromadorea</taxon>
        <taxon>Rhabditida</taxon>
        <taxon>Spirurina</taxon>
        <taxon>Spiruromorpha</taxon>
        <taxon>Filarioidea</taxon>
        <taxon>Onchocercidae</taxon>
        <taxon>Onchocerca</taxon>
    </lineage>
</organism>
<dbReference type="InterPro" id="IPR002068">
    <property type="entry name" value="A-crystallin/Hsp20_dom"/>
</dbReference>
<dbReference type="EnsemblMetazoa" id="OVOC12824.1">
    <property type="protein sequence ID" value="OVOC12824.1"/>
    <property type="gene ID" value="WBGene00249633"/>
</dbReference>
<reference evidence="7" key="1">
    <citation type="submission" date="2013-10" db="EMBL/GenBank/DDBJ databases">
        <title>Genome sequencing of Onchocerca volvulus.</title>
        <authorList>
            <person name="Cotton J."/>
            <person name="Tsai J."/>
            <person name="Stanley E."/>
            <person name="Tracey A."/>
            <person name="Holroyd N."/>
            <person name="Lustigman S."/>
            <person name="Berriman M."/>
        </authorList>
    </citation>
    <scope>NUCLEOTIDE SEQUENCE</scope>
</reference>
<dbReference type="PANTHER" id="PTHR45640:SF13">
    <property type="entry name" value="HEAT SHOCK PROTEIN 22-RELATED"/>
    <property type="match status" value="1"/>
</dbReference>
<evidence type="ECO:0000256" key="3">
    <source>
        <dbReference type="RuleBase" id="RU003616"/>
    </source>
</evidence>
<keyword evidence="1" id="KW-0346">Stress response</keyword>
<dbReference type="AlphaFoldDB" id="A0A158N7V3"/>
<feature type="compositionally biased region" description="Polar residues" evidence="4">
    <location>
        <begin position="170"/>
        <end position="180"/>
    </location>
</feature>
<dbReference type="GO" id="GO:0005634">
    <property type="term" value="C:nucleus"/>
    <property type="evidence" value="ECO:0007669"/>
    <property type="project" value="TreeGrafter"/>
</dbReference>
<dbReference type="GO" id="GO:0051082">
    <property type="term" value="F:unfolded protein binding"/>
    <property type="evidence" value="ECO:0007669"/>
    <property type="project" value="TreeGrafter"/>
</dbReference>
<dbReference type="GO" id="GO:0009408">
    <property type="term" value="P:response to heat"/>
    <property type="evidence" value="ECO:0007669"/>
    <property type="project" value="TreeGrafter"/>
</dbReference>
<dbReference type="GO" id="GO:0005737">
    <property type="term" value="C:cytoplasm"/>
    <property type="evidence" value="ECO:0007669"/>
    <property type="project" value="TreeGrafter"/>
</dbReference>
<evidence type="ECO:0000313" key="7">
    <source>
        <dbReference type="Proteomes" id="UP000024404"/>
    </source>
</evidence>
<dbReference type="CDD" id="cd06526">
    <property type="entry name" value="metazoan_ACD"/>
    <property type="match status" value="1"/>
</dbReference>
<protein>
    <submittedName>
        <fullName evidence="6">Small heat shock protein OV25-1</fullName>
    </submittedName>
</protein>
<evidence type="ECO:0000313" key="6">
    <source>
        <dbReference type="EnsemblMetazoa" id="OVOC12824.1"/>
    </source>
</evidence>
<reference evidence="6" key="2">
    <citation type="submission" date="2016-04" db="UniProtKB">
        <authorList>
            <consortium name="EnsemblMetazoa"/>
        </authorList>
    </citation>
    <scope>IDENTIFICATION</scope>
</reference>
<feature type="region of interest" description="Disordered" evidence="4">
    <location>
        <begin position="153"/>
        <end position="180"/>
    </location>
</feature>
<name>A0A158N7V3_ONCVO</name>
<dbReference type="InterPro" id="IPR008978">
    <property type="entry name" value="HSP20-like_chaperone"/>
</dbReference>
<feature type="domain" description="SHSP" evidence="5">
    <location>
        <begin position="50"/>
        <end position="161"/>
    </location>
</feature>
<dbReference type="Pfam" id="PF00011">
    <property type="entry name" value="HSP20"/>
    <property type="match status" value="1"/>
</dbReference>
<dbReference type="PRINTS" id="PR00299">
    <property type="entry name" value="ACRYSTALLIN"/>
</dbReference>
<dbReference type="Gene3D" id="2.60.40.790">
    <property type="match status" value="1"/>
</dbReference>